<sequence length="335" mass="37779">MFLCPTVGNSSAAAVGALWNHVVIIHGAPDFVHSDLGSHFTSSVISHFESRFGICHTYPASKTREYREQQNEQFENLKRLYACSSLTSWQEKTGKMLYQWHGASFGHIDSPHAYLDDLQRRLQDAHDLWSVTRDIELTKRNDRYRVGSLQRSYDPGDKVLRVVPIERPGGHSTEVTGPYEIIGPAGQNHYKVRGTTDRLPVHQLRPLTLDPIIRRGLQQDSSINRASSVLYEQKLLTVAKDHLTAGDLIIHEIESFDLEHFYDCATVISNNLSKAELEIRIMEVDDTGRWSLTNSTQVLSYHSIVATGFALTKQNRIPVRILKMLSLASANEGEG</sequence>
<name>C5LCA8_PERM5</name>
<dbReference type="EMBL" id="GG680918">
    <property type="protein sequence ID" value="EER05591.1"/>
    <property type="molecule type" value="Genomic_DNA"/>
</dbReference>
<dbReference type="SUPFAM" id="SSF53098">
    <property type="entry name" value="Ribonuclease H-like"/>
    <property type="match status" value="1"/>
</dbReference>
<gene>
    <name evidence="1" type="ORF">Pmar_PMAR011622</name>
</gene>
<dbReference type="OrthoDB" id="5592268at2759"/>
<dbReference type="Gene3D" id="3.30.420.10">
    <property type="entry name" value="Ribonuclease H-like superfamily/Ribonuclease H"/>
    <property type="match status" value="1"/>
</dbReference>
<evidence type="ECO:0000313" key="2">
    <source>
        <dbReference type="Proteomes" id="UP000007800"/>
    </source>
</evidence>
<keyword evidence="2" id="KW-1185">Reference proteome</keyword>
<dbReference type="RefSeq" id="XP_002773775.1">
    <property type="nucleotide sequence ID" value="XM_002773729.1"/>
</dbReference>
<evidence type="ECO:0000313" key="1">
    <source>
        <dbReference type="EMBL" id="EER05591.1"/>
    </source>
</evidence>
<dbReference type="InParanoid" id="C5LCA8"/>
<dbReference type="InterPro" id="IPR012337">
    <property type="entry name" value="RNaseH-like_sf"/>
</dbReference>
<dbReference type="GO" id="GO:0003676">
    <property type="term" value="F:nucleic acid binding"/>
    <property type="evidence" value="ECO:0007669"/>
    <property type="project" value="InterPro"/>
</dbReference>
<dbReference type="Proteomes" id="UP000007800">
    <property type="component" value="Unassembled WGS sequence"/>
</dbReference>
<dbReference type="GeneID" id="9042341"/>
<protein>
    <recommendedName>
        <fullName evidence="3">Integrase catalytic domain-containing protein</fullName>
    </recommendedName>
</protein>
<reference evidence="1 2" key="1">
    <citation type="submission" date="2008-07" db="EMBL/GenBank/DDBJ databases">
        <authorList>
            <person name="El-Sayed N."/>
            <person name="Caler E."/>
            <person name="Inman J."/>
            <person name="Amedeo P."/>
            <person name="Hass B."/>
            <person name="Wortman J."/>
        </authorList>
    </citation>
    <scope>NUCLEOTIDE SEQUENCE [LARGE SCALE GENOMIC DNA]</scope>
    <source>
        <strain evidence="2">ATCC 50983 / TXsc</strain>
    </source>
</reference>
<dbReference type="AlphaFoldDB" id="C5LCA8"/>
<dbReference type="InterPro" id="IPR036397">
    <property type="entry name" value="RNaseH_sf"/>
</dbReference>
<evidence type="ECO:0008006" key="3">
    <source>
        <dbReference type="Google" id="ProtNLM"/>
    </source>
</evidence>
<proteinExistence type="predicted"/>
<accession>C5LCA8</accession>
<organism evidence="2">
    <name type="scientific">Perkinsus marinus (strain ATCC 50983 / TXsc)</name>
    <dbReference type="NCBI Taxonomy" id="423536"/>
    <lineage>
        <taxon>Eukaryota</taxon>
        <taxon>Sar</taxon>
        <taxon>Alveolata</taxon>
        <taxon>Perkinsozoa</taxon>
        <taxon>Perkinsea</taxon>
        <taxon>Perkinsida</taxon>
        <taxon>Perkinsidae</taxon>
        <taxon>Perkinsus</taxon>
    </lineage>
</organism>